<dbReference type="InterPro" id="IPR026444">
    <property type="entry name" value="Secre_tail"/>
</dbReference>
<dbReference type="NCBIfam" id="TIGR04183">
    <property type="entry name" value="Por_Secre_tail"/>
    <property type="match status" value="1"/>
</dbReference>
<dbReference type="InterPro" id="IPR058515">
    <property type="entry name" value="DUF8202"/>
</dbReference>
<dbReference type="GO" id="GO:0005975">
    <property type="term" value="P:carbohydrate metabolic process"/>
    <property type="evidence" value="ECO:0007669"/>
    <property type="project" value="UniProtKB-ARBA"/>
</dbReference>
<reference evidence="3 4" key="1">
    <citation type="submission" date="2021-03" db="EMBL/GenBank/DDBJ databases">
        <title>Complete genome of Polaribacter_sp.SM13.</title>
        <authorList>
            <person name="Jeong S.W."/>
            <person name="Bae J.W."/>
        </authorList>
    </citation>
    <scope>NUCLEOTIDE SEQUENCE [LARGE SCALE GENOMIC DNA]</scope>
    <source>
        <strain evidence="3 4">SM13</strain>
    </source>
</reference>
<gene>
    <name evidence="3" type="ORF">J3359_07130</name>
</gene>
<evidence type="ECO:0000259" key="2">
    <source>
        <dbReference type="Pfam" id="PF26628"/>
    </source>
</evidence>
<dbReference type="EMBL" id="CP071869">
    <property type="protein sequence ID" value="QTE24032.1"/>
    <property type="molecule type" value="Genomic_DNA"/>
</dbReference>
<evidence type="ECO:0000313" key="4">
    <source>
        <dbReference type="Proteomes" id="UP000663920"/>
    </source>
</evidence>
<name>A0A975H812_9FLAO</name>
<evidence type="ECO:0000313" key="3">
    <source>
        <dbReference type="EMBL" id="QTE24032.1"/>
    </source>
</evidence>
<dbReference type="KEGG" id="pcea:J3359_07130"/>
<dbReference type="AlphaFoldDB" id="A0A975H812"/>
<feature type="domain" description="DUF8202" evidence="2">
    <location>
        <begin position="238"/>
        <end position="410"/>
    </location>
</feature>
<accession>A0A975H812</accession>
<protein>
    <submittedName>
        <fullName evidence="3">T9SS type A sorting domain-containing protein</fullName>
    </submittedName>
</protein>
<dbReference type="Pfam" id="PF26628">
    <property type="entry name" value="DUF8202"/>
    <property type="match status" value="1"/>
</dbReference>
<dbReference type="SUPFAM" id="SSF49899">
    <property type="entry name" value="Concanavalin A-like lectins/glucanases"/>
    <property type="match status" value="1"/>
</dbReference>
<dbReference type="InterPro" id="IPR013320">
    <property type="entry name" value="ConA-like_dom_sf"/>
</dbReference>
<sequence length="1014" mass="110033">MINQLHKALFFAILLSINTIVSQTGPGGVGTVDGTSNLEYWIDANKNVTGAPVTNWLDLSGNAVGNTITGGPTLTTNSLNGQSVITFDGVDDHIVTNLSINAGVFPNLTVIALYVPRIDGSGGVWGEDDEGWDRFILDKGTNLNSMVSKGTGPELNITGIFPRLTPVITTVAYQEDVTNGSTVYANGKPQRTFTSNFAPEASNNLHIGDIGSTSGAYYFDGNIAELMVFGKSINLAERIIIENYLAAKYGLTLSNNDIYKKDASGFDFNVAGIGQANDGSKHTDSKGTGIIRINTPSALSNGDFLIWGEDKKNANYNFSTTSNYKQRLDTKWKVSKTNFTFSDVGVTGRVGLGNVTLIVDEADLDFSGKSPCKLQLIIDDNSNFSSIKRTYTFTKSGTSYIATDVNLENQDHFTLEYVDTIVLDNTTAFNGSGALNKPNTLDACYKLLVKNTVNGNLKLTENANVKEIEIESGGNLVVDSGFKLEVEDGIVNNGDIRLIGSSQLIQKHTGTSLNSGTGNLFKDQNSDLASVYRYNYWSSPVSSAVGSSSYTVAGVMKNGTLPTSVNSNPPNLNFTKNLDGNTTPLTISSNWIYGYVNGDGSGTGWSKKQESGTFNVGEGFLLKSPGAAQNYTFKGVPNDGDISFSIDAGHTSLLGNPYPSAIDANLLFTESSNIAALYFWEHKNELVGTGIEGHYKNGYIGGYGTRNATMGTAATTAVTGTAGLGNETYTAPKRYIPVGQGFFVEPASGLAATVNFKNSQRSFVTESGDSYFFKSKKTAKELYKNKITYLKVGFEAKDSKDIYLHSQIGISFKKGNTKNYDIGYDSRKYEINASDIYFNFSGIEDNLVIAGIGEIRKDLEIPIVVKNDSDAPVFLMIDEKQNINMPTFFKDAYTGVTYETNKPLKLKLAKGVYKNRFFITFSKETLGNTEILKEENLITVFKQEANKLVVQNTSLLKIKNIKVFNLLGASMLNYNTNNIANTKKIILNINKIPQGIYIISIKTAKGIINKKIIL</sequence>
<organism evidence="3 4">
    <name type="scientific">Polaribacter cellanae</name>
    <dbReference type="NCBI Taxonomy" id="2818493"/>
    <lineage>
        <taxon>Bacteria</taxon>
        <taxon>Pseudomonadati</taxon>
        <taxon>Bacteroidota</taxon>
        <taxon>Flavobacteriia</taxon>
        <taxon>Flavobacteriales</taxon>
        <taxon>Flavobacteriaceae</taxon>
    </lineage>
</organism>
<keyword evidence="1" id="KW-0732">Signal</keyword>
<dbReference type="RefSeq" id="WP_208080017.1">
    <property type="nucleotide sequence ID" value="NZ_CP071869.1"/>
</dbReference>
<keyword evidence="4" id="KW-1185">Reference proteome</keyword>
<dbReference type="Proteomes" id="UP000663920">
    <property type="component" value="Chromosome"/>
</dbReference>
<proteinExistence type="predicted"/>
<evidence type="ECO:0000256" key="1">
    <source>
        <dbReference type="ARBA" id="ARBA00022729"/>
    </source>
</evidence>
<dbReference type="GO" id="GO:0004553">
    <property type="term" value="F:hydrolase activity, hydrolyzing O-glycosyl compounds"/>
    <property type="evidence" value="ECO:0007669"/>
    <property type="project" value="UniProtKB-ARBA"/>
</dbReference>